<keyword evidence="3" id="KW-1185">Reference proteome</keyword>
<dbReference type="OrthoDB" id="385459at2157"/>
<evidence type="ECO:0000256" key="1">
    <source>
        <dbReference type="SAM" id="Phobius"/>
    </source>
</evidence>
<reference evidence="2 3" key="1">
    <citation type="journal article" date="2008" name="Genome Biol.">
        <title>A genomic analysis of the archaeal system Ignicoccus hospitalis-Nanoarchaeum equitans.</title>
        <authorList>
            <person name="Podar M."/>
            <person name="Anderson I."/>
            <person name="Makarova K.S."/>
            <person name="Elkins J.G."/>
            <person name="Ivanova N."/>
            <person name="Wall M.A."/>
            <person name="Lykidis A."/>
            <person name="Mavromatis K."/>
            <person name="Sun H."/>
            <person name="Hudson M.E."/>
            <person name="Chen W."/>
            <person name="Deciu C."/>
            <person name="Hutchison D."/>
            <person name="Eads J.R."/>
            <person name="Anderson A."/>
            <person name="Fernandes F."/>
            <person name="Szeto E."/>
            <person name="Lapidus A."/>
            <person name="Kyrpides N.C."/>
            <person name="Saier M.H.Jr."/>
            <person name="Richardson P.M."/>
            <person name="Rachel R."/>
            <person name="Huber H."/>
            <person name="Eisen J.A."/>
            <person name="Koonin E.V."/>
            <person name="Keller M."/>
            <person name="Stetter K.O."/>
        </authorList>
    </citation>
    <scope>NUCLEOTIDE SEQUENCE [LARGE SCALE GENOMIC DNA]</scope>
    <source>
        <strain evidence="3">KIN4/I / DSM 18386 / JCM 14125</strain>
    </source>
</reference>
<gene>
    <name evidence="2" type="ordered locus">Igni_0279</name>
</gene>
<feature type="transmembrane region" description="Helical" evidence="1">
    <location>
        <begin position="92"/>
        <end position="111"/>
    </location>
</feature>
<dbReference type="RefSeq" id="WP_011998315.1">
    <property type="nucleotide sequence ID" value="NC_009776.1"/>
</dbReference>
<protein>
    <submittedName>
        <fullName evidence="2">Uncharacterized protein</fullName>
    </submittedName>
</protein>
<evidence type="ECO:0000313" key="2">
    <source>
        <dbReference type="EMBL" id="ABU81463.1"/>
    </source>
</evidence>
<name>A8A961_IGNH4</name>
<dbReference type="EMBL" id="CP000816">
    <property type="protein sequence ID" value="ABU81463.1"/>
    <property type="molecule type" value="Genomic_DNA"/>
</dbReference>
<organism evidence="2 3">
    <name type="scientific">Ignicoccus hospitalis (strain KIN4/I / DSM 18386 / JCM 14125)</name>
    <dbReference type="NCBI Taxonomy" id="453591"/>
    <lineage>
        <taxon>Archaea</taxon>
        <taxon>Thermoproteota</taxon>
        <taxon>Thermoprotei</taxon>
        <taxon>Desulfurococcales</taxon>
        <taxon>Desulfurococcaceae</taxon>
        <taxon>Ignicoccus</taxon>
    </lineage>
</organism>
<keyword evidence="1" id="KW-0812">Transmembrane</keyword>
<evidence type="ECO:0000313" key="3">
    <source>
        <dbReference type="Proteomes" id="UP000000262"/>
    </source>
</evidence>
<keyword evidence="1" id="KW-0472">Membrane</keyword>
<dbReference type="eggNOG" id="arCOG05510">
    <property type="taxonomic scope" value="Archaea"/>
</dbReference>
<dbReference type="HOGENOM" id="CLU_2056034_0_0_2"/>
<accession>A8A961</accession>
<feature type="transmembrane region" description="Helical" evidence="1">
    <location>
        <begin position="33"/>
        <end position="54"/>
    </location>
</feature>
<keyword evidence="1" id="KW-1133">Transmembrane helix</keyword>
<sequence length="119" mass="12895">MKGPSSAVLILLFLSFIGIDVAHVIGVIKTFPFFLFVENLVYAGISLALLWGLLKDKDVWCLTASFGSYLTGRVSRSVITPYGTLPKLALQHVPLLALSLALALLGLWGCYRRAVSGSR</sequence>
<dbReference type="STRING" id="453591.Igni_0279"/>
<feature type="transmembrane region" description="Helical" evidence="1">
    <location>
        <begin position="6"/>
        <end position="26"/>
    </location>
</feature>
<proteinExistence type="predicted"/>
<dbReference type="KEGG" id="iho:Igni_0279"/>
<dbReference type="GeneID" id="5563022"/>
<dbReference type="AlphaFoldDB" id="A8A961"/>
<dbReference type="Proteomes" id="UP000000262">
    <property type="component" value="Chromosome"/>
</dbReference>